<dbReference type="VEuPathDB" id="VectorBase:ASIC017657"/>
<dbReference type="EMBL" id="ATLV01023808">
    <property type="status" value="NOT_ANNOTATED_CDS"/>
    <property type="molecule type" value="Genomic_DNA"/>
</dbReference>
<evidence type="ECO:0000313" key="4">
    <source>
        <dbReference type="Proteomes" id="UP000030765"/>
    </source>
</evidence>
<dbReference type="AlphaFoldDB" id="A0A084WHE5"/>
<dbReference type="Proteomes" id="UP000030765">
    <property type="component" value="Unassembled WGS sequence"/>
</dbReference>
<feature type="region of interest" description="Disordered" evidence="1">
    <location>
        <begin position="110"/>
        <end position="158"/>
    </location>
</feature>
<evidence type="ECO:0000313" key="2">
    <source>
        <dbReference type="EMBL" id="KFB49639.1"/>
    </source>
</evidence>
<gene>
    <name evidence="2" type="ORF">ZHAS_00017657</name>
</gene>
<evidence type="ECO:0000256" key="1">
    <source>
        <dbReference type="SAM" id="MobiDB-lite"/>
    </source>
</evidence>
<organism evidence="2">
    <name type="scientific">Anopheles sinensis</name>
    <name type="common">Mosquito</name>
    <dbReference type="NCBI Taxonomy" id="74873"/>
    <lineage>
        <taxon>Eukaryota</taxon>
        <taxon>Metazoa</taxon>
        <taxon>Ecdysozoa</taxon>
        <taxon>Arthropoda</taxon>
        <taxon>Hexapoda</taxon>
        <taxon>Insecta</taxon>
        <taxon>Pterygota</taxon>
        <taxon>Neoptera</taxon>
        <taxon>Endopterygota</taxon>
        <taxon>Diptera</taxon>
        <taxon>Nematocera</taxon>
        <taxon>Culicoidea</taxon>
        <taxon>Culicidae</taxon>
        <taxon>Anophelinae</taxon>
        <taxon>Anopheles</taxon>
    </lineage>
</organism>
<feature type="compositionally biased region" description="Basic residues" evidence="1">
    <location>
        <begin position="116"/>
        <end position="126"/>
    </location>
</feature>
<accession>A0A084WHE5</accession>
<protein>
    <submittedName>
        <fullName evidence="2 3">Uncharacterized protein</fullName>
    </submittedName>
</protein>
<name>A0A084WHE5_ANOSI</name>
<keyword evidence="4" id="KW-1185">Reference proteome</keyword>
<evidence type="ECO:0000313" key="3">
    <source>
        <dbReference type="EnsemblMetazoa" id="ASIC017657-PA"/>
    </source>
</evidence>
<sequence length="194" mass="20567">MLKGALGQGTFCALTLCWRGRVGSDLPNTASSDRSTACVVSKSRTSRNRQQQHHTTRSAVAAVHACACQRHCRVCARLDRLTHRHPPSDHPTSVGCSGAAAGTCSDRITAPSLHLRSGRQRQRTTSRRTSESFPLASGPPHTPPSSRATHSLHISPGSGDHHGAAIVIEGARACGCQLLWPGDNVLQSSASTRV</sequence>
<reference evidence="3" key="2">
    <citation type="submission" date="2020-05" db="UniProtKB">
        <authorList>
            <consortium name="EnsemblMetazoa"/>
        </authorList>
    </citation>
    <scope>IDENTIFICATION</scope>
</reference>
<reference evidence="2 4" key="1">
    <citation type="journal article" date="2014" name="BMC Genomics">
        <title>Genome sequence of Anopheles sinensis provides insight into genetics basis of mosquito competence for malaria parasites.</title>
        <authorList>
            <person name="Zhou D."/>
            <person name="Zhang D."/>
            <person name="Ding G."/>
            <person name="Shi L."/>
            <person name="Hou Q."/>
            <person name="Ye Y."/>
            <person name="Xu Y."/>
            <person name="Zhou H."/>
            <person name="Xiong C."/>
            <person name="Li S."/>
            <person name="Yu J."/>
            <person name="Hong S."/>
            <person name="Yu X."/>
            <person name="Zou P."/>
            <person name="Chen C."/>
            <person name="Chang X."/>
            <person name="Wang W."/>
            <person name="Lv Y."/>
            <person name="Sun Y."/>
            <person name="Ma L."/>
            <person name="Shen B."/>
            <person name="Zhu C."/>
        </authorList>
    </citation>
    <scope>NUCLEOTIDE SEQUENCE [LARGE SCALE GENOMIC DNA]</scope>
</reference>
<dbReference type="EMBL" id="KE525346">
    <property type="protein sequence ID" value="KFB49639.1"/>
    <property type="molecule type" value="Genomic_DNA"/>
</dbReference>
<proteinExistence type="predicted"/>
<dbReference type="EnsemblMetazoa" id="ASIC017657-RA">
    <property type="protein sequence ID" value="ASIC017657-PA"/>
    <property type="gene ID" value="ASIC017657"/>
</dbReference>